<dbReference type="InterPro" id="IPR000014">
    <property type="entry name" value="PAS"/>
</dbReference>
<dbReference type="CDD" id="cd00130">
    <property type="entry name" value="PAS"/>
    <property type="match status" value="3"/>
</dbReference>
<dbReference type="Pfam" id="PF02518">
    <property type="entry name" value="HATPase_c"/>
    <property type="match status" value="1"/>
</dbReference>
<dbReference type="PANTHER" id="PTHR43065:SF23">
    <property type="entry name" value="SENSOR HISTIDINE KINASE PDTAS"/>
    <property type="match status" value="1"/>
</dbReference>
<dbReference type="GO" id="GO:0005524">
    <property type="term" value="F:ATP binding"/>
    <property type="evidence" value="ECO:0007669"/>
    <property type="project" value="UniProtKB-KW"/>
</dbReference>
<dbReference type="NCBIfam" id="TIGR00229">
    <property type="entry name" value="sensory_box"/>
    <property type="match status" value="3"/>
</dbReference>
<dbReference type="SMART" id="SM00086">
    <property type="entry name" value="PAC"/>
    <property type="match status" value="3"/>
</dbReference>
<feature type="domain" description="PAC" evidence="4">
    <location>
        <begin position="279"/>
        <end position="331"/>
    </location>
</feature>
<protein>
    <recommendedName>
        <fullName evidence="6">PAS domain S-box protein</fullName>
    </recommendedName>
</protein>
<dbReference type="SMART" id="SM00387">
    <property type="entry name" value="HATPase_c"/>
    <property type="match status" value="1"/>
</dbReference>
<dbReference type="Pfam" id="PF08448">
    <property type="entry name" value="PAS_4"/>
    <property type="match status" value="2"/>
</dbReference>
<dbReference type="InterPro" id="IPR001610">
    <property type="entry name" value="PAC"/>
</dbReference>
<feature type="domain" description="PAC" evidence="4">
    <location>
        <begin position="521"/>
        <end position="577"/>
    </location>
</feature>
<dbReference type="InterPro" id="IPR035965">
    <property type="entry name" value="PAS-like_dom_sf"/>
</dbReference>
<dbReference type="EMBL" id="LAZR01007355">
    <property type="protein sequence ID" value="KKM85796.1"/>
    <property type="molecule type" value="Genomic_DNA"/>
</dbReference>
<dbReference type="SUPFAM" id="SSF55874">
    <property type="entry name" value="ATPase domain of HSP90 chaperone/DNA topoisomerase II/histidine kinase"/>
    <property type="match status" value="1"/>
</dbReference>
<evidence type="ECO:0000259" key="4">
    <source>
        <dbReference type="PROSITE" id="PS50113"/>
    </source>
</evidence>
<keyword evidence="1" id="KW-0175">Coiled coil</keyword>
<dbReference type="Pfam" id="PF10114">
    <property type="entry name" value="PocR"/>
    <property type="match status" value="1"/>
</dbReference>
<evidence type="ECO:0000259" key="2">
    <source>
        <dbReference type="PROSITE" id="PS50109"/>
    </source>
</evidence>
<dbReference type="PROSITE" id="PS50109">
    <property type="entry name" value="HIS_KIN"/>
    <property type="match status" value="1"/>
</dbReference>
<accession>A0A0F9LEZ8</accession>
<dbReference type="InterPro" id="IPR000700">
    <property type="entry name" value="PAS-assoc_C"/>
</dbReference>
<evidence type="ECO:0000259" key="3">
    <source>
        <dbReference type="PROSITE" id="PS50112"/>
    </source>
</evidence>
<feature type="coiled-coil region" evidence="1">
    <location>
        <begin position="436"/>
        <end position="463"/>
    </location>
</feature>
<dbReference type="PROSITE" id="PS50113">
    <property type="entry name" value="PAC"/>
    <property type="match status" value="3"/>
</dbReference>
<dbReference type="PROSITE" id="PS50112">
    <property type="entry name" value="PAS"/>
    <property type="match status" value="3"/>
</dbReference>
<dbReference type="GO" id="GO:0016301">
    <property type="term" value="F:kinase activity"/>
    <property type="evidence" value="ECO:0007669"/>
    <property type="project" value="UniProtKB-KW"/>
</dbReference>
<evidence type="ECO:0000256" key="1">
    <source>
        <dbReference type="SAM" id="Coils"/>
    </source>
</evidence>
<dbReference type="Gene3D" id="3.30.450.20">
    <property type="entry name" value="PAS domain"/>
    <property type="match status" value="3"/>
</dbReference>
<evidence type="ECO:0008006" key="6">
    <source>
        <dbReference type="Google" id="ProtNLM"/>
    </source>
</evidence>
<dbReference type="InterPro" id="IPR013656">
    <property type="entry name" value="PAS_4"/>
</dbReference>
<dbReference type="InterPro" id="IPR018771">
    <property type="entry name" value="PocR_dom"/>
</dbReference>
<dbReference type="InterPro" id="IPR036890">
    <property type="entry name" value="HATPase_C_sf"/>
</dbReference>
<evidence type="ECO:0000313" key="5">
    <source>
        <dbReference type="EMBL" id="KKM85796.1"/>
    </source>
</evidence>
<feature type="domain" description="PAC" evidence="4">
    <location>
        <begin position="401"/>
        <end position="452"/>
    </location>
</feature>
<dbReference type="Pfam" id="PF13426">
    <property type="entry name" value="PAS_9"/>
    <property type="match status" value="1"/>
</dbReference>
<feature type="domain" description="Histidine kinase" evidence="2">
    <location>
        <begin position="588"/>
        <end position="783"/>
    </location>
</feature>
<feature type="domain" description="PAS" evidence="3">
    <location>
        <begin position="453"/>
        <end position="523"/>
    </location>
</feature>
<dbReference type="SMART" id="SM00091">
    <property type="entry name" value="PAS"/>
    <property type="match status" value="3"/>
</dbReference>
<gene>
    <name evidence="5" type="ORF">LCGC14_1285450</name>
</gene>
<dbReference type="InterPro" id="IPR005467">
    <property type="entry name" value="His_kinase_dom"/>
</dbReference>
<comment type="caution">
    <text evidence="5">The sequence shown here is derived from an EMBL/GenBank/DDBJ whole genome shotgun (WGS) entry which is preliminary data.</text>
</comment>
<reference evidence="5" key="1">
    <citation type="journal article" date="2015" name="Nature">
        <title>Complex archaea that bridge the gap between prokaryotes and eukaryotes.</title>
        <authorList>
            <person name="Spang A."/>
            <person name="Saw J.H."/>
            <person name="Jorgensen S.L."/>
            <person name="Zaremba-Niedzwiedzka K."/>
            <person name="Martijn J."/>
            <person name="Lind A.E."/>
            <person name="van Eijk R."/>
            <person name="Schleper C."/>
            <person name="Guy L."/>
            <person name="Ettema T.J."/>
        </authorList>
    </citation>
    <scope>NUCLEOTIDE SEQUENCE</scope>
</reference>
<dbReference type="SUPFAM" id="SSF55785">
    <property type="entry name" value="PYP-like sensor domain (PAS domain)"/>
    <property type="match status" value="3"/>
</dbReference>
<name>A0A0F9LEZ8_9ZZZZ</name>
<dbReference type="GO" id="GO:0000160">
    <property type="term" value="P:phosphorelay signal transduction system"/>
    <property type="evidence" value="ECO:0007669"/>
    <property type="project" value="UniProtKB-KW"/>
</dbReference>
<feature type="domain" description="PAS" evidence="3">
    <location>
        <begin position="335"/>
        <end position="379"/>
    </location>
</feature>
<dbReference type="AlphaFoldDB" id="A0A0F9LEZ8"/>
<proteinExistence type="predicted"/>
<dbReference type="PANTHER" id="PTHR43065">
    <property type="entry name" value="SENSOR HISTIDINE KINASE"/>
    <property type="match status" value="1"/>
</dbReference>
<dbReference type="InterPro" id="IPR003594">
    <property type="entry name" value="HATPase_dom"/>
</dbReference>
<dbReference type="InterPro" id="IPR011495">
    <property type="entry name" value="Sig_transdc_His_kin_sub2_dim/P"/>
</dbReference>
<dbReference type="Pfam" id="PF07568">
    <property type="entry name" value="HisKA_2"/>
    <property type="match status" value="1"/>
</dbReference>
<dbReference type="Gene3D" id="3.30.565.10">
    <property type="entry name" value="Histidine kinase-like ATPase, C-terminal domain"/>
    <property type="match status" value="1"/>
</dbReference>
<organism evidence="5">
    <name type="scientific">marine sediment metagenome</name>
    <dbReference type="NCBI Taxonomy" id="412755"/>
    <lineage>
        <taxon>unclassified sequences</taxon>
        <taxon>metagenomes</taxon>
        <taxon>ecological metagenomes</taxon>
    </lineage>
</organism>
<sequence>MKKGYEIKMAKEISLKKIVGEDLLMKIQDSYLNYLESSAAIYELNGDYAAAFFTSNWCAFLNQASKKLAGKVSEKEALKSGKWICHEDCWATSLKSIKSKKPCTRECSGGIVIYAIPIVAEGVVIGSNNAGVSNPPTDMKRIKEIAERYQVKPERLLKIANEYTPRPEYVLNTAKNHILAAAETISNIFMRKQAEEALRDSEQWLSTTLRSIGDAVIATDIESFVTLMNPVAEDLTGYSEAEASGKPLKDVFNIINEQTGERAEDPIARVLREGVVVGLANNTVLIAKDGTKRPIADSGAPIRDEEGNIIGMVMVFRDTTELKKAEEKLRFSDAAFRSIQESVIATDIEYTVTHWNEVSERLYGIKASESIGKKLFDVIEIAEASPGENAERFKMLETQGYYQDEVLHRTECGEVWVSVSVQEIKNGGKRCGWVALATDITERKRAEEALQESEEKYRALVESATDMIFMIDKNNKVLSTNKAAARLFGKGSKEIIGKSILNLFPEKIASRFSKNLKKVFETGRPGFHESNMIVGERESWISVNLSPVRYPDGRIMAVMGVTRDITERKKAEEQVKASLKEKEVLLKEIHHRVKNNMQVISSLLKLQSQYIKDKRYADIFKESQDRIKSMSLIHELLYQSKHLSKINFKEYIKILTNYLFRSCWPFPHKIALKIESENVYLAIDNAIPCGLIIHELVSNSLKHAFSGSKEGEIKIALHSINERDIELLVSDDGVGMPEDLDFRNTKSLGLHLVTILAEDQLQGEIKLGRNKGTEFQIKLRDVR</sequence>
<feature type="domain" description="PAS" evidence="3">
    <location>
        <begin position="201"/>
        <end position="274"/>
    </location>
</feature>